<evidence type="ECO:0000313" key="1">
    <source>
        <dbReference type="EMBL" id="MCY9575894.1"/>
    </source>
</evidence>
<dbReference type="EMBL" id="JAMDMH010000014">
    <property type="protein sequence ID" value="MCY9575894.1"/>
    <property type="molecule type" value="Genomic_DNA"/>
</dbReference>
<keyword evidence="2" id="KW-1185">Reference proteome</keyword>
<proteinExistence type="predicted"/>
<reference evidence="1 2" key="1">
    <citation type="submission" date="2022-05" db="EMBL/GenBank/DDBJ databases">
        <title>Genome Sequencing of Bee-Associated Microbes.</title>
        <authorList>
            <person name="Dunlap C."/>
        </authorList>
    </citation>
    <scope>NUCLEOTIDE SEQUENCE [LARGE SCALE GENOMIC DNA]</scope>
    <source>
        <strain evidence="1 2">CBP-1093</strain>
    </source>
</reference>
<evidence type="ECO:0000313" key="2">
    <source>
        <dbReference type="Proteomes" id="UP001527057"/>
    </source>
</evidence>
<gene>
    <name evidence="1" type="ORF">M5W27_08585</name>
</gene>
<dbReference type="RefSeq" id="WP_232532037.1">
    <property type="nucleotide sequence ID" value="NZ_JAMDMH010000014.1"/>
</dbReference>
<accession>A0ABT4F1H2</accession>
<organism evidence="1 2">
    <name type="scientific">Bacillus xiamenensis</name>
    <dbReference type="NCBI Taxonomy" id="1178537"/>
    <lineage>
        <taxon>Bacteria</taxon>
        <taxon>Bacillati</taxon>
        <taxon>Bacillota</taxon>
        <taxon>Bacilli</taxon>
        <taxon>Bacillales</taxon>
        <taxon>Bacillaceae</taxon>
        <taxon>Bacillus</taxon>
    </lineage>
</organism>
<comment type="caution">
    <text evidence="1">The sequence shown here is derived from an EMBL/GenBank/DDBJ whole genome shotgun (WGS) entry which is preliminary data.</text>
</comment>
<sequence length="77" mass="9218">MEANYLSICLRDLIESDVEALTTHEYEHRAFFQPFTPLRQEKFYTISEQLNEFRPVSKAATKPKRMQKEFFTVNRIS</sequence>
<protein>
    <submittedName>
        <fullName evidence="1">Uncharacterized protein</fullName>
    </submittedName>
</protein>
<dbReference type="Proteomes" id="UP001527057">
    <property type="component" value="Unassembled WGS sequence"/>
</dbReference>
<name>A0ABT4F1H2_9BACI</name>